<evidence type="ECO:0000313" key="2">
    <source>
        <dbReference type="EMBL" id="KAF2125510.1"/>
    </source>
</evidence>
<reference evidence="2" key="1">
    <citation type="journal article" date="2020" name="Stud. Mycol.">
        <title>101 Dothideomycetes genomes: a test case for predicting lifestyles and emergence of pathogens.</title>
        <authorList>
            <person name="Haridas S."/>
            <person name="Albert R."/>
            <person name="Binder M."/>
            <person name="Bloem J."/>
            <person name="Labutti K."/>
            <person name="Salamov A."/>
            <person name="Andreopoulos B."/>
            <person name="Baker S."/>
            <person name="Barry K."/>
            <person name="Bills G."/>
            <person name="Bluhm B."/>
            <person name="Cannon C."/>
            <person name="Castanera R."/>
            <person name="Culley D."/>
            <person name="Daum C."/>
            <person name="Ezra D."/>
            <person name="Gonzalez J."/>
            <person name="Henrissat B."/>
            <person name="Kuo A."/>
            <person name="Liang C."/>
            <person name="Lipzen A."/>
            <person name="Lutzoni F."/>
            <person name="Magnuson J."/>
            <person name="Mondo S."/>
            <person name="Nolan M."/>
            <person name="Ohm R."/>
            <person name="Pangilinan J."/>
            <person name="Park H.-J."/>
            <person name="Ramirez L."/>
            <person name="Alfaro M."/>
            <person name="Sun H."/>
            <person name="Tritt A."/>
            <person name="Yoshinaga Y."/>
            <person name="Zwiers L.-H."/>
            <person name="Turgeon B."/>
            <person name="Goodwin S."/>
            <person name="Spatafora J."/>
            <person name="Crous P."/>
            <person name="Grigoriev I."/>
        </authorList>
    </citation>
    <scope>NUCLEOTIDE SEQUENCE</scope>
    <source>
        <strain evidence="2">CBS 119687</strain>
    </source>
</reference>
<dbReference type="RefSeq" id="XP_033519902.1">
    <property type="nucleotide sequence ID" value="XM_033668978.1"/>
</dbReference>
<dbReference type="AlphaFoldDB" id="A0A6A6A112"/>
<evidence type="ECO:0000313" key="3">
    <source>
        <dbReference type="Proteomes" id="UP000799771"/>
    </source>
</evidence>
<organism evidence="2 3">
    <name type="scientific">Dothidotthia symphoricarpi CBS 119687</name>
    <dbReference type="NCBI Taxonomy" id="1392245"/>
    <lineage>
        <taxon>Eukaryota</taxon>
        <taxon>Fungi</taxon>
        <taxon>Dikarya</taxon>
        <taxon>Ascomycota</taxon>
        <taxon>Pezizomycotina</taxon>
        <taxon>Dothideomycetes</taxon>
        <taxon>Pleosporomycetidae</taxon>
        <taxon>Pleosporales</taxon>
        <taxon>Dothidotthiaceae</taxon>
        <taxon>Dothidotthia</taxon>
    </lineage>
</organism>
<gene>
    <name evidence="2" type="ORF">P153DRAFT_370170</name>
</gene>
<dbReference type="EMBL" id="ML977516">
    <property type="protein sequence ID" value="KAF2125510.1"/>
    <property type="molecule type" value="Genomic_DNA"/>
</dbReference>
<dbReference type="Proteomes" id="UP000799771">
    <property type="component" value="Unassembled WGS sequence"/>
</dbReference>
<protein>
    <submittedName>
        <fullName evidence="2">Uncharacterized protein</fullName>
    </submittedName>
</protein>
<sequence>MESNKQPLKLIRGSQEFCDVALDVIYYIKEFGLLRPEPKARKERSDKGVPRGFKKSNEETTKDKGKGKASDAKGKGKKKSEVDESEKANKGGKRGRETKVSVLQPRKKQKLEEKKSTKAKKNPSTVTVVKTR</sequence>
<feature type="compositionally biased region" description="Basic and acidic residues" evidence="1">
    <location>
        <begin position="36"/>
        <end position="99"/>
    </location>
</feature>
<keyword evidence="3" id="KW-1185">Reference proteome</keyword>
<proteinExistence type="predicted"/>
<feature type="region of interest" description="Disordered" evidence="1">
    <location>
        <begin position="36"/>
        <end position="132"/>
    </location>
</feature>
<accession>A0A6A6A112</accession>
<dbReference type="OrthoDB" id="3796908at2759"/>
<dbReference type="GeneID" id="54409410"/>
<feature type="compositionally biased region" description="Polar residues" evidence="1">
    <location>
        <begin position="122"/>
        <end position="132"/>
    </location>
</feature>
<evidence type="ECO:0000256" key="1">
    <source>
        <dbReference type="SAM" id="MobiDB-lite"/>
    </source>
</evidence>
<name>A0A6A6A112_9PLEO</name>